<feature type="region of interest" description="Disordered" evidence="1">
    <location>
        <begin position="82"/>
        <end position="138"/>
    </location>
</feature>
<evidence type="ECO:0008006" key="4">
    <source>
        <dbReference type="Google" id="ProtNLM"/>
    </source>
</evidence>
<dbReference type="InterPro" id="IPR007727">
    <property type="entry name" value="Spo12"/>
</dbReference>
<dbReference type="Pfam" id="PF05032">
    <property type="entry name" value="Spo12"/>
    <property type="match status" value="1"/>
</dbReference>
<dbReference type="InParanoid" id="A0A286UN11"/>
<evidence type="ECO:0000313" key="2">
    <source>
        <dbReference type="EMBL" id="PAV20884.1"/>
    </source>
</evidence>
<comment type="caution">
    <text evidence="2">The sequence shown here is derived from an EMBL/GenBank/DDBJ whole genome shotgun (WGS) entry which is preliminary data.</text>
</comment>
<organism evidence="2 3">
    <name type="scientific">Pyrrhoderma noxium</name>
    <dbReference type="NCBI Taxonomy" id="2282107"/>
    <lineage>
        <taxon>Eukaryota</taxon>
        <taxon>Fungi</taxon>
        <taxon>Dikarya</taxon>
        <taxon>Basidiomycota</taxon>
        <taxon>Agaricomycotina</taxon>
        <taxon>Agaricomycetes</taxon>
        <taxon>Hymenochaetales</taxon>
        <taxon>Hymenochaetaceae</taxon>
        <taxon>Pyrrhoderma</taxon>
    </lineage>
</organism>
<evidence type="ECO:0000313" key="3">
    <source>
        <dbReference type="Proteomes" id="UP000217199"/>
    </source>
</evidence>
<feature type="compositionally biased region" description="Basic and acidic residues" evidence="1">
    <location>
        <begin position="114"/>
        <end position="129"/>
    </location>
</feature>
<name>A0A286UN11_9AGAM</name>
<reference evidence="2 3" key="1">
    <citation type="journal article" date="2017" name="Mol. Ecol.">
        <title>Comparative and population genomic landscape of Phellinus noxius: A hypervariable fungus causing root rot in trees.</title>
        <authorList>
            <person name="Chung C.L."/>
            <person name="Lee T.J."/>
            <person name="Akiba M."/>
            <person name="Lee H.H."/>
            <person name="Kuo T.H."/>
            <person name="Liu D."/>
            <person name="Ke H.M."/>
            <person name="Yokoi T."/>
            <person name="Roa M.B."/>
            <person name="Lu M.J."/>
            <person name="Chang Y.Y."/>
            <person name="Ann P.J."/>
            <person name="Tsai J.N."/>
            <person name="Chen C.Y."/>
            <person name="Tzean S.S."/>
            <person name="Ota Y."/>
            <person name="Hattori T."/>
            <person name="Sahashi N."/>
            <person name="Liou R.F."/>
            <person name="Kikuchi T."/>
            <person name="Tsai I.J."/>
        </authorList>
    </citation>
    <scope>NUCLEOTIDE SEQUENCE [LARGE SCALE GENOMIC DNA]</scope>
    <source>
        <strain evidence="2 3">FFPRI411160</strain>
    </source>
</reference>
<dbReference type="EMBL" id="NBII01000003">
    <property type="protein sequence ID" value="PAV20884.1"/>
    <property type="molecule type" value="Genomic_DNA"/>
</dbReference>
<gene>
    <name evidence="2" type="ORF">PNOK_0351100</name>
</gene>
<proteinExistence type="predicted"/>
<accession>A0A286UN11</accession>
<evidence type="ECO:0000256" key="1">
    <source>
        <dbReference type="SAM" id="MobiDB-lite"/>
    </source>
</evidence>
<feature type="region of interest" description="Disordered" evidence="1">
    <location>
        <begin position="1"/>
        <end position="21"/>
    </location>
</feature>
<sequence>MSAVTTPNDSPIHPEPMHNPSRAAQVVVPQAPLGNATYVNQKPGMGARALLAKKMSTKKNPKFVSPTDNMLTPCSKKISAAKKKRFDKGIKPTQGGLFQSHTVEDSNESGSGSDEEHSGNKSEEKRVNEAMDDPENPF</sequence>
<dbReference type="OrthoDB" id="5578329at2759"/>
<keyword evidence="3" id="KW-1185">Reference proteome</keyword>
<dbReference type="AlphaFoldDB" id="A0A286UN11"/>
<dbReference type="Proteomes" id="UP000217199">
    <property type="component" value="Unassembled WGS sequence"/>
</dbReference>
<dbReference type="STRING" id="2282107.A0A286UN11"/>
<protein>
    <recommendedName>
        <fullName evidence="4">Spo12</fullName>
    </recommendedName>
</protein>